<dbReference type="Gene3D" id="3.90.400.10">
    <property type="entry name" value="Oligo-1,6-glucosidase, Domain 2"/>
    <property type="match status" value="1"/>
</dbReference>
<dbReference type="PANTHER" id="PTHR10357">
    <property type="entry name" value="ALPHA-AMYLASE FAMILY MEMBER"/>
    <property type="match status" value="1"/>
</dbReference>
<dbReference type="FunFam" id="3.90.400.10:FF:000001">
    <property type="entry name" value="Maltase A3, isoform A"/>
    <property type="match status" value="1"/>
</dbReference>
<dbReference type="GO" id="GO:0005975">
    <property type="term" value="P:carbohydrate metabolic process"/>
    <property type="evidence" value="ECO:0007669"/>
    <property type="project" value="InterPro"/>
</dbReference>
<feature type="chain" id="PRO_5040357623" description="alpha-glucosidase" evidence="7">
    <location>
        <begin position="24"/>
        <end position="615"/>
    </location>
</feature>
<dbReference type="InterPro" id="IPR017853">
    <property type="entry name" value="GH"/>
</dbReference>
<feature type="domain" description="Glycosyl hydrolase family 13 catalytic" evidence="8">
    <location>
        <begin position="34"/>
        <end position="411"/>
    </location>
</feature>
<dbReference type="InterPro" id="IPR045857">
    <property type="entry name" value="O16G_dom_2"/>
</dbReference>
<protein>
    <recommendedName>
        <fullName evidence="3">alpha-glucosidase</fullName>
        <ecNumber evidence="3">3.2.1.20</ecNumber>
    </recommendedName>
</protein>
<reference evidence="9" key="1">
    <citation type="submission" date="2021-12" db="EMBL/GenBank/DDBJ databases">
        <authorList>
            <person name="King R."/>
        </authorList>
    </citation>
    <scope>NUCLEOTIDE SEQUENCE</scope>
</reference>
<evidence type="ECO:0000313" key="9">
    <source>
        <dbReference type="EMBL" id="CAH0388130.1"/>
    </source>
</evidence>
<dbReference type="PANTHER" id="PTHR10357:SF179">
    <property type="entry name" value="NEUTRAL AND BASIC AMINO ACID TRANSPORT PROTEIN RBAT"/>
    <property type="match status" value="1"/>
</dbReference>
<evidence type="ECO:0000256" key="4">
    <source>
        <dbReference type="ARBA" id="ARBA00023180"/>
    </source>
</evidence>
<evidence type="ECO:0000259" key="8">
    <source>
        <dbReference type="SMART" id="SM00642"/>
    </source>
</evidence>
<evidence type="ECO:0000256" key="7">
    <source>
        <dbReference type="SAM" id="SignalP"/>
    </source>
</evidence>
<feature type="signal peptide" evidence="7">
    <location>
        <begin position="1"/>
        <end position="23"/>
    </location>
</feature>
<gene>
    <name evidence="9" type="ORF">BEMITA_LOCUS7069</name>
</gene>
<evidence type="ECO:0000313" key="10">
    <source>
        <dbReference type="Proteomes" id="UP001152759"/>
    </source>
</evidence>
<keyword evidence="10" id="KW-1185">Reference proteome</keyword>
<sequence>MMGANGVCCLVLFAALGPFGSVADKWWENTVIYQVYPPSFYDYDGDGYGDLKGVEAKVDYLADLGVGAIWLNPFFKSPKIDNGYDISDYVSIDPIYGTMEDFESMLKSYKAKGIEIILDFVLNHTSDQHEWFKKSVKKEGKYTNYYIWADPKEWVDEKPVPPNNWQSVLGSGNAWEWNEERKQFYYHAFFKQQPDLNLRNADVLKELGDILEFWLEKGVRGFRADAVPWLVEDKELRDEPIFGVYTQNTNETYRIIQFLRAAFEEYGKLYKEDIFLTTEAYASPEAVLRYYGTPKMPGAHMPFNFNLITDLHPFTKAAELNNTIAGYLGSLTLDQLPNWVSGNHDRPRTKSRLGFTTSVDILNMLNLLLPGTATVYYGDEIGMDNYWSIDKDLCPEIARGDFRTPSRTPFHWSAEKNAGFTKGEKPWLPVNPEHYSVNVAAQKKPQCNLGGTTHLQNFKKMAHMKKKNLAVRKGKTATYVLNEHVFAFARIHPKTMTLVVINLGPTVSEPIDLAQKIPVVKRGTLVEVEVKSVNMPSNLSAASIFPGPFTMPPKSSMALTFRLTKLVSQVKIPSTLPQSKEKPMKKTEEKPLEKTESRKLPLNMNLIQEKDKNDQ</sequence>
<dbReference type="EC" id="3.2.1.20" evidence="3"/>
<accession>A0A9P0A7E6</accession>
<evidence type="ECO:0000256" key="5">
    <source>
        <dbReference type="ARBA" id="ARBA00023295"/>
    </source>
</evidence>
<dbReference type="AlphaFoldDB" id="A0A9P0A7E6"/>
<dbReference type="KEGG" id="btab:109033531"/>
<proteinExistence type="inferred from homology"/>
<evidence type="ECO:0000256" key="3">
    <source>
        <dbReference type="ARBA" id="ARBA00012741"/>
    </source>
</evidence>
<keyword evidence="5" id="KW-0378">Hydrolase</keyword>
<comment type="similarity">
    <text evidence="2">Belongs to the glycosyl hydrolase 13 family.</text>
</comment>
<keyword evidence="4" id="KW-0325">Glycoprotein</keyword>
<name>A0A9P0A7E6_BEMTA</name>
<feature type="region of interest" description="Disordered" evidence="6">
    <location>
        <begin position="574"/>
        <end position="615"/>
    </location>
</feature>
<dbReference type="SMART" id="SM00642">
    <property type="entry name" value="Aamy"/>
    <property type="match status" value="1"/>
</dbReference>
<keyword evidence="5" id="KW-0326">Glycosidase</keyword>
<dbReference type="EMBL" id="OU963865">
    <property type="protein sequence ID" value="CAH0388130.1"/>
    <property type="molecule type" value="Genomic_DNA"/>
</dbReference>
<evidence type="ECO:0000256" key="1">
    <source>
        <dbReference type="ARBA" id="ARBA00001657"/>
    </source>
</evidence>
<dbReference type="InterPro" id="IPR006047">
    <property type="entry name" value="GH13_cat_dom"/>
</dbReference>
<feature type="compositionally biased region" description="Basic and acidic residues" evidence="6">
    <location>
        <begin position="579"/>
        <end position="599"/>
    </location>
</feature>
<keyword evidence="7" id="KW-0732">Signal</keyword>
<dbReference type="GO" id="GO:0004558">
    <property type="term" value="F:alpha-1,4-glucosidase activity"/>
    <property type="evidence" value="ECO:0007669"/>
    <property type="project" value="UniProtKB-EC"/>
</dbReference>
<dbReference type="Proteomes" id="UP001152759">
    <property type="component" value="Chromosome 4"/>
</dbReference>
<comment type="catalytic activity">
    <reaction evidence="1">
        <text>Hydrolysis of terminal, non-reducing (1-&gt;4)-linked alpha-D-glucose residues with release of alpha-D-glucose.</text>
        <dbReference type="EC" id="3.2.1.20"/>
    </reaction>
</comment>
<dbReference type="Gene3D" id="3.20.20.80">
    <property type="entry name" value="Glycosidases"/>
    <property type="match status" value="1"/>
</dbReference>
<evidence type="ECO:0000256" key="6">
    <source>
        <dbReference type="SAM" id="MobiDB-lite"/>
    </source>
</evidence>
<dbReference type="Pfam" id="PF00128">
    <property type="entry name" value="Alpha-amylase"/>
    <property type="match status" value="1"/>
</dbReference>
<dbReference type="SUPFAM" id="SSF51445">
    <property type="entry name" value="(Trans)glycosidases"/>
    <property type="match status" value="1"/>
</dbReference>
<organism evidence="9 10">
    <name type="scientific">Bemisia tabaci</name>
    <name type="common">Sweetpotato whitefly</name>
    <name type="synonym">Aleurodes tabaci</name>
    <dbReference type="NCBI Taxonomy" id="7038"/>
    <lineage>
        <taxon>Eukaryota</taxon>
        <taxon>Metazoa</taxon>
        <taxon>Ecdysozoa</taxon>
        <taxon>Arthropoda</taxon>
        <taxon>Hexapoda</taxon>
        <taxon>Insecta</taxon>
        <taxon>Pterygota</taxon>
        <taxon>Neoptera</taxon>
        <taxon>Paraneoptera</taxon>
        <taxon>Hemiptera</taxon>
        <taxon>Sternorrhyncha</taxon>
        <taxon>Aleyrodoidea</taxon>
        <taxon>Aleyrodidae</taxon>
        <taxon>Aleyrodinae</taxon>
        <taxon>Bemisia</taxon>
    </lineage>
</organism>
<evidence type="ECO:0000256" key="2">
    <source>
        <dbReference type="ARBA" id="ARBA00008061"/>
    </source>
</evidence>